<keyword evidence="7 14" id="KW-0418">Kinase</keyword>
<keyword evidence="15" id="KW-0175">Coiled coil</keyword>
<comment type="catalytic activity">
    <reaction evidence="11">
        <text>a D-hexose + ATP = a D-hexose 6-phosphate + ADP + H(+)</text>
        <dbReference type="Rhea" id="RHEA:22740"/>
        <dbReference type="ChEBI" id="CHEBI:4194"/>
        <dbReference type="ChEBI" id="CHEBI:15378"/>
        <dbReference type="ChEBI" id="CHEBI:30616"/>
        <dbReference type="ChEBI" id="CHEBI:229467"/>
        <dbReference type="ChEBI" id="CHEBI:456216"/>
        <dbReference type="EC" id="2.7.1.1"/>
    </reaction>
    <physiologicalReaction direction="left-to-right" evidence="11">
        <dbReference type="Rhea" id="RHEA:22741"/>
    </physiologicalReaction>
</comment>
<reference evidence="17 18" key="1">
    <citation type="submission" date="2020-08" db="EMBL/GenBank/DDBJ databases">
        <authorList>
            <person name="Hejnol A."/>
        </authorList>
    </citation>
    <scope>NUCLEOTIDE SEQUENCE [LARGE SCALE GENOMIC DNA]</scope>
</reference>
<evidence type="ECO:0000256" key="15">
    <source>
        <dbReference type="SAM" id="Coils"/>
    </source>
</evidence>
<dbReference type="GO" id="GO:0005536">
    <property type="term" value="F:D-glucose binding"/>
    <property type="evidence" value="ECO:0007669"/>
    <property type="project" value="InterPro"/>
</dbReference>
<evidence type="ECO:0000256" key="3">
    <source>
        <dbReference type="ARBA" id="ARBA00009162"/>
    </source>
</evidence>
<keyword evidence="5 14" id="KW-0808">Transferase</keyword>
<organism evidence="17 18">
    <name type="scientific">Dimorphilus gyrociliatus</name>
    <dbReference type="NCBI Taxonomy" id="2664684"/>
    <lineage>
        <taxon>Eukaryota</taxon>
        <taxon>Metazoa</taxon>
        <taxon>Spiralia</taxon>
        <taxon>Lophotrochozoa</taxon>
        <taxon>Annelida</taxon>
        <taxon>Polychaeta</taxon>
        <taxon>Polychaeta incertae sedis</taxon>
        <taxon>Dinophilidae</taxon>
        <taxon>Dimorphilus</taxon>
    </lineage>
</organism>
<comment type="catalytic activity">
    <reaction evidence="12">
        <text>D-fructose + ATP = D-fructose 6-phosphate + ADP + H(+)</text>
        <dbReference type="Rhea" id="RHEA:16125"/>
        <dbReference type="ChEBI" id="CHEBI:15378"/>
        <dbReference type="ChEBI" id="CHEBI:30616"/>
        <dbReference type="ChEBI" id="CHEBI:37721"/>
        <dbReference type="ChEBI" id="CHEBI:61527"/>
        <dbReference type="ChEBI" id="CHEBI:456216"/>
        <dbReference type="EC" id="2.7.1.1"/>
    </reaction>
    <physiologicalReaction direction="left-to-right" evidence="12">
        <dbReference type="Rhea" id="RHEA:16126"/>
    </physiologicalReaction>
</comment>
<dbReference type="PANTHER" id="PTHR19443">
    <property type="entry name" value="HEXOKINASE"/>
    <property type="match status" value="1"/>
</dbReference>
<dbReference type="UniPathway" id="UPA00109">
    <property type="reaction ID" value="UER00180"/>
</dbReference>
<sequence length="530" mass="59545">MKPNSANVVADEMFPEGAGPYIDIEEPANSSALLMDLAANEKSVHSDFHNTDIRRVVPDAGVLNTLAEQVRPEVKEYLTRLNVAERQYDAISIELDDAMSRGLRKETHSNSSVKMYPTFVRQLPTRKENGTFLALDLGGTNFRVLGLTLKSADNTSEVKKPVSAEKQYELSAEMKTGEGEALFEYLSACLYDFVRSKDFVNIIDEPSKNRLRPLGFTFSFPCKQLSLGEACLTQWTKGFKCENVEGRDVGQLLNKYITRKSENIECCAVLNDTVGCTGTNACYLEKINNIETLPESERNLEPSVMIVNTEWGAYGSNRNEVCIRGIRTDIDKIVDTKSFNPNRQMLFEKMISGLYLGELVRYYLIEGIDKKIFFPSHDTTLTRTKLSKPYSFLTKHISKVEAGHDPKYANQVDDTLKRIIGLQGEITNDDRLTLRYLCHLASKRAAYLAGTALSVLLKRVSNGGDEIITIGIDGTLHYKHPAFDYYMRQQIRRMYGNKFELQRSEDGSGLGAAIVAATSYLNKRLTITSE</sequence>
<evidence type="ECO:0000313" key="17">
    <source>
        <dbReference type="EMBL" id="CAD5113153.1"/>
    </source>
</evidence>
<dbReference type="GO" id="GO:0001678">
    <property type="term" value="P:intracellular glucose homeostasis"/>
    <property type="evidence" value="ECO:0007669"/>
    <property type="project" value="InterPro"/>
</dbReference>
<dbReference type="Proteomes" id="UP000549394">
    <property type="component" value="Unassembled WGS sequence"/>
</dbReference>
<evidence type="ECO:0000256" key="7">
    <source>
        <dbReference type="ARBA" id="ARBA00022777"/>
    </source>
</evidence>
<dbReference type="InterPro" id="IPR022673">
    <property type="entry name" value="Hexokinase_C"/>
</dbReference>
<keyword evidence="6 14" id="KW-0547">Nucleotide-binding</keyword>
<keyword evidence="18" id="KW-1185">Reference proteome</keyword>
<evidence type="ECO:0000256" key="4">
    <source>
        <dbReference type="ARBA" id="ARBA00009225"/>
    </source>
</evidence>
<comment type="pathway">
    <text evidence="1">Carbohydrate degradation; glycolysis; D-glyceraldehyde 3-phosphate and glycerone phosphate from D-glucose: step 1/4.</text>
</comment>
<evidence type="ECO:0000256" key="12">
    <source>
        <dbReference type="ARBA" id="ARBA00047905"/>
    </source>
</evidence>
<dbReference type="GO" id="GO:0006006">
    <property type="term" value="P:glucose metabolic process"/>
    <property type="evidence" value="ECO:0007669"/>
    <property type="project" value="TreeGrafter"/>
</dbReference>
<keyword evidence="8" id="KW-0736">Signalosome</keyword>
<dbReference type="Gene3D" id="3.30.420.40">
    <property type="match status" value="1"/>
</dbReference>
<dbReference type="GO" id="GO:0005829">
    <property type="term" value="C:cytosol"/>
    <property type="evidence" value="ECO:0007669"/>
    <property type="project" value="TreeGrafter"/>
</dbReference>
<comment type="similarity">
    <text evidence="4 14">Belongs to the hexokinase family.</text>
</comment>
<dbReference type="EMBL" id="CAJFCJ010000003">
    <property type="protein sequence ID" value="CAD5113153.1"/>
    <property type="molecule type" value="Genomic_DNA"/>
</dbReference>
<evidence type="ECO:0000256" key="6">
    <source>
        <dbReference type="ARBA" id="ARBA00022741"/>
    </source>
</evidence>
<evidence type="ECO:0000256" key="5">
    <source>
        <dbReference type="ARBA" id="ARBA00022679"/>
    </source>
</evidence>
<dbReference type="InterPro" id="IPR043129">
    <property type="entry name" value="ATPase_NBD"/>
</dbReference>
<evidence type="ECO:0000256" key="13">
    <source>
        <dbReference type="ARBA" id="ARBA00048160"/>
    </source>
</evidence>
<comment type="similarity">
    <text evidence="3">Belongs to the CSN9 family.</text>
</comment>
<dbReference type="OrthoDB" id="419537at2759"/>
<dbReference type="UniPathway" id="UPA00242"/>
<dbReference type="PANTHER" id="PTHR19443:SF16">
    <property type="entry name" value="HEXOKINASE TYPE 1-RELATED"/>
    <property type="match status" value="1"/>
</dbReference>
<protein>
    <recommendedName>
        <fullName evidence="14">Phosphotransferase</fullName>
        <ecNumber evidence="14">2.7.1.-</ecNumber>
    </recommendedName>
</protein>
<evidence type="ECO:0000256" key="9">
    <source>
        <dbReference type="ARBA" id="ARBA00022840"/>
    </source>
</evidence>
<dbReference type="GO" id="GO:0004340">
    <property type="term" value="F:glucokinase activity"/>
    <property type="evidence" value="ECO:0007669"/>
    <property type="project" value="TreeGrafter"/>
</dbReference>
<dbReference type="EC" id="2.7.1.-" evidence="14"/>
<dbReference type="GO" id="GO:0005739">
    <property type="term" value="C:mitochondrion"/>
    <property type="evidence" value="ECO:0007669"/>
    <property type="project" value="TreeGrafter"/>
</dbReference>
<evidence type="ECO:0000259" key="16">
    <source>
        <dbReference type="Pfam" id="PF03727"/>
    </source>
</evidence>
<keyword evidence="10 14" id="KW-0324">Glycolysis</keyword>
<dbReference type="GO" id="GO:0008865">
    <property type="term" value="F:fructokinase activity"/>
    <property type="evidence" value="ECO:0007669"/>
    <property type="project" value="TreeGrafter"/>
</dbReference>
<evidence type="ECO:0000313" key="18">
    <source>
        <dbReference type="Proteomes" id="UP000549394"/>
    </source>
</evidence>
<evidence type="ECO:0000256" key="8">
    <source>
        <dbReference type="ARBA" id="ARBA00022790"/>
    </source>
</evidence>
<name>A0A7I8VF45_9ANNE</name>
<dbReference type="Pfam" id="PF15004">
    <property type="entry name" value="MYEOV2"/>
    <property type="match status" value="1"/>
</dbReference>
<dbReference type="FunFam" id="3.30.420.40:FF:000805">
    <property type="entry name" value="Hexokinase-2"/>
    <property type="match status" value="1"/>
</dbReference>
<evidence type="ECO:0000256" key="1">
    <source>
        <dbReference type="ARBA" id="ARBA00004888"/>
    </source>
</evidence>
<dbReference type="InterPro" id="IPR029391">
    <property type="entry name" value="CSN9_metazoa"/>
</dbReference>
<gene>
    <name evidence="17" type="ORF">DGYR_LOCUS2189</name>
</gene>
<evidence type="ECO:0000256" key="10">
    <source>
        <dbReference type="ARBA" id="ARBA00023152"/>
    </source>
</evidence>
<proteinExistence type="inferred from homology"/>
<comment type="caution">
    <text evidence="17">The sequence shown here is derived from an EMBL/GenBank/DDBJ whole genome shotgun (WGS) entry which is preliminary data.</text>
</comment>
<dbReference type="PRINTS" id="PR00475">
    <property type="entry name" value="HEXOKINASE"/>
</dbReference>
<dbReference type="GO" id="GO:0006096">
    <property type="term" value="P:glycolytic process"/>
    <property type="evidence" value="ECO:0007669"/>
    <property type="project" value="UniProtKB-UniPathway"/>
</dbReference>
<dbReference type="PROSITE" id="PS51748">
    <property type="entry name" value="HEXOKINASE_2"/>
    <property type="match status" value="1"/>
</dbReference>
<comment type="catalytic activity">
    <reaction evidence="13">
        <text>D-glucose + ATP = D-glucose 6-phosphate + ADP + H(+)</text>
        <dbReference type="Rhea" id="RHEA:17825"/>
        <dbReference type="ChEBI" id="CHEBI:4167"/>
        <dbReference type="ChEBI" id="CHEBI:15378"/>
        <dbReference type="ChEBI" id="CHEBI:30616"/>
        <dbReference type="ChEBI" id="CHEBI:61548"/>
        <dbReference type="ChEBI" id="CHEBI:456216"/>
        <dbReference type="EC" id="2.7.1.1"/>
    </reaction>
    <physiologicalReaction direction="left-to-right" evidence="13">
        <dbReference type="Rhea" id="RHEA:17826"/>
    </physiologicalReaction>
</comment>
<feature type="coiled-coil region" evidence="15">
    <location>
        <begin position="74"/>
        <end position="101"/>
    </location>
</feature>
<evidence type="ECO:0000256" key="14">
    <source>
        <dbReference type="RuleBase" id="RU362007"/>
    </source>
</evidence>
<dbReference type="Gene3D" id="3.40.367.20">
    <property type="match status" value="1"/>
</dbReference>
<keyword evidence="9 14" id="KW-0067">ATP-binding</keyword>
<dbReference type="Pfam" id="PF03727">
    <property type="entry name" value="Hexokinase_2"/>
    <property type="match status" value="1"/>
</dbReference>
<dbReference type="InterPro" id="IPR001312">
    <property type="entry name" value="Hexokinase"/>
</dbReference>
<evidence type="ECO:0000256" key="2">
    <source>
        <dbReference type="ARBA" id="ARBA00005028"/>
    </source>
</evidence>
<dbReference type="AlphaFoldDB" id="A0A7I8VF45"/>
<feature type="domain" description="Hexokinase C-terminal" evidence="16">
    <location>
        <begin position="277"/>
        <end position="517"/>
    </location>
</feature>
<evidence type="ECO:0000256" key="11">
    <source>
        <dbReference type="ARBA" id="ARBA00044613"/>
    </source>
</evidence>
<comment type="pathway">
    <text evidence="2">Carbohydrate metabolism; hexose metabolism.</text>
</comment>
<dbReference type="GO" id="GO:0008180">
    <property type="term" value="C:COP9 signalosome"/>
    <property type="evidence" value="ECO:0007669"/>
    <property type="project" value="UniProtKB-KW"/>
</dbReference>
<dbReference type="SUPFAM" id="SSF53067">
    <property type="entry name" value="Actin-like ATPase domain"/>
    <property type="match status" value="2"/>
</dbReference>
<dbReference type="GO" id="GO:0005524">
    <property type="term" value="F:ATP binding"/>
    <property type="evidence" value="ECO:0007669"/>
    <property type="project" value="UniProtKB-UniRule"/>
</dbReference>
<accession>A0A7I8VF45</accession>